<gene>
    <name evidence="3" type="primary">LOC106076132</name>
</gene>
<dbReference type="RefSeq" id="XP_055890195.1">
    <property type="nucleotide sequence ID" value="XM_056034220.1"/>
</dbReference>
<evidence type="ECO:0000256" key="1">
    <source>
        <dbReference type="SAM" id="MobiDB-lite"/>
    </source>
</evidence>
<reference evidence="3" key="1">
    <citation type="submission" date="2025-08" db="UniProtKB">
        <authorList>
            <consortium name="RefSeq"/>
        </authorList>
    </citation>
    <scope>IDENTIFICATION</scope>
</reference>
<evidence type="ECO:0000313" key="3">
    <source>
        <dbReference type="RefSeq" id="XP_055890195.1"/>
    </source>
</evidence>
<dbReference type="GeneID" id="106076132"/>
<evidence type="ECO:0000313" key="2">
    <source>
        <dbReference type="Proteomes" id="UP001165740"/>
    </source>
</evidence>
<feature type="compositionally biased region" description="Basic and acidic residues" evidence="1">
    <location>
        <begin position="67"/>
        <end position="76"/>
    </location>
</feature>
<keyword evidence="2" id="KW-1185">Reference proteome</keyword>
<feature type="region of interest" description="Disordered" evidence="1">
    <location>
        <begin position="164"/>
        <end position="185"/>
    </location>
</feature>
<name>A0A9W3ASE0_BIOGL</name>
<dbReference type="AlphaFoldDB" id="A0A9W3ASE0"/>
<organism evidence="2 3">
    <name type="scientific">Biomphalaria glabrata</name>
    <name type="common">Bloodfluke planorb</name>
    <name type="synonym">Freshwater snail</name>
    <dbReference type="NCBI Taxonomy" id="6526"/>
    <lineage>
        <taxon>Eukaryota</taxon>
        <taxon>Metazoa</taxon>
        <taxon>Spiralia</taxon>
        <taxon>Lophotrochozoa</taxon>
        <taxon>Mollusca</taxon>
        <taxon>Gastropoda</taxon>
        <taxon>Heterobranchia</taxon>
        <taxon>Euthyneura</taxon>
        <taxon>Panpulmonata</taxon>
        <taxon>Hygrophila</taxon>
        <taxon>Lymnaeoidea</taxon>
        <taxon>Planorbidae</taxon>
        <taxon>Biomphalaria</taxon>
    </lineage>
</organism>
<accession>A0A9W3ASE0</accession>
<sequence length="200" mass="22153">MTCAHLVIMGPTKDKARVKLDKGAIYMPISINICRGCIENTKNKEQSHVVSQVDSASSTSSACSSSDLKKQRERVKQGRVTKKDVKKKLKTKYILKRRKQEELAVKDVLPKSESCPILPENERDTSNQESVDTESSASLLVHTGLQPVQESQVHCVDPSKENCFQPVTEPQSGGQDKPTAHDKASGLRGFVKNYQICRVS</sequence>
<feature type="compositionally biased region" description="Polar residues" evidence="1">
    <location>
        <begin position="127"/>
        <end position="137"/>
    </location>
</feature>
<feature type="compositionally biased region" description="Low complexity" evidence="1">
    <location>
        <begin position="55"/>
        <end position="66"/>
    </location>
</feature>
<protein>
    <submittedName>
        <fullName evidence="3">Uncharacterized protein LOC106076132</fullName>
    </submittedName>
</protein>
<proteinExistence type="predicted"/>
<feature type="region of interest" description="Disordered" evidence="1">
    <location>
        <begin position="114"/>
        <end position="137"/>
    </location>
</feature>
<feature type="region of interest" description="Disordered" evidence="1">
    <location>
        <begin position="50"/>
        <end position="82"/>
    </location>
</feature>
<dbReference type="Proteomes" id="UP001165740">
    <property type="component" value="Chromosome 6"/>
</dbReference>